<dbReference type="RefSeq" id="WP_161838827.1">
    <property type="nucleotide sequence ID" value="NZ_CP048000.1"/>
</dbReference>
<name>A0A6P1TP90_9FIRM</name>
<gene>
    <name evidence="1" type="ORF">Ana3638_15420</name>
</gene>
<keyword evidence="2" id="KW-1185">Reference proteome</keyword>
<dbReference type="KEGG" id="anr:Ana3638_15420"/>
<reference evidence="1 2" key="1">
    <citation type="submission" date="2020-01" db="EMBL/GenBank/DDBJ databases">
        <title>Genome analysis of Anaerocolumna sp. CBA3638.</title>
        <authorList>
            <person name="Kim J."/>
            <person name="Roh S.W."/>
        </authorList>
    </citation>
    <scope>NUCLEOTIDE SEQUENCE [LARGE SCALE GENOMIC DNA]</scope>
    <source>
        <strain evidence="1 2">CBA3638</strain>
    </source>
</reference>
<evidence type="ECO:0000313" key="2">
    <source>
        <dbReference type="Proteomes" id="UP000464314"/>
    </source>
</evidence>
<proteinExistence type="predicted"/>
<evidence type="ECO:0000313" key="1">
    <source>
        <dbReference type="EMBL" id="QHQ62002.1"/>
    </source>
</evidence>
<dbReference type="EMBL" id="CP048000">
    <property type="protein sequence ID" value="QHQ62002.1"/>
    <property type="molecule type" value="Genomic_DNA"/>
</dbReference>
<accession>A0A6P1TP90</accession>
<dbReference type="Proteomes" id="UP000464314">
    <property type="component" value="Chromosome"/>
</dbReference>
<organism evidence="1 2">
    <name type="scientific">Anaerocolumna sedimenticola</name>
    <dbReference type="NCBI Taxonomy" id="2696063"/>
    <lineage>
        <taxon>Bacteria</taxon>
        <taxon>Bacillati</taxon>
        <taxon>Bacillota</taxon>
        <taxon>Clostridia</taxon>
        <taxon>Lachnospirales</taxon>
        <taxon>Lachnospiraceae</taxon>
        <taxon>Anaerocolumna</taxon>
    </lineage>
</organism>
<sequence length="124" mass="14538">MYFRYHVNYDSPKTGQPVGLFVAVWHLVGKCLTEEETQEYWKNRKYFEEALPIPPFYSDGNTIGAVTWFKNNDKTSKLVNKLEFYFRMLKKYNVSVEVTETDSPGKIIYEDDYQVGVVASDIEK</sequence>
<protein>
    <submittedName>
        <fullName evidence="1">Uncharacterized protein</fullName>
    </submittedName>
</protein>
<dbReference type="AlphaFoldDB" id="A0A6P1TP90"/>